<evidence type="ECO:0000256" key="5">
    <source>
        <dbReference type="ARBA" id="ARBA00023265"/>
    </source>
</evidence>
<dbReference type="PROSITE" id="PS01009">
    <property type="entry name" value="CRISP_1"/>
    <property type="match status" value="1"/>
</dbReference>
<organism evidence="8">
    <name type="scientific">Wolffia australiana</name>
    <name type="common">Water-meal</name>
    <name type="synonym">Wolffia arrhiza var. australiana</name>
    <dbReference type="NCBI Taxonomy" id="161112"/>
    <lineage>
        <taxon>Eukaryota</taxon>
        <taxon>Viridiplantae</taxon>
        <taxon>Streptophyta</taxon>
        <taxon>Embryophyta</taxon>
        <taxon>Tracheophyta</taxon>
        <taxon>Spermatophyta</taxon>
        <taxon>Magnoliopsida</taxon>
        <taxon>Liliopsida</taxon>
        <taxon>Araceae</taxon>
        <taxon>Lemnoideae</taxon>
        <taxon>Wolffia</taxon>
    </lineage>
</organism>
<proteinExistence type="evidence at transcript level"/>
<dbReference type="CDD" id="cd05381">
    <property type="entry name" value="CAP_PR-1"/>
    <property type="match status" value="1"/>
</dbReference>
<dbReference type="InterPro" id="IPR018244">
    <property type="entry name" value="Allrgn_V5/Tpx1_CS"/>
</dbReference>
<comment type="similarity">
    <text evidence="2">Belongs to the CRISP family.</text>
</comment>
<accession>G0YKG1</accession>
<dbReference type="PROSITE" id="PS51257">
    <property type="entry name" value="PROKAR_LIPOPROTEIN"/>
    <property type="match status" value="1"/>
</dbReference>
<dbReference type="Gene3D" id="3.40.33.10">
    <property type="entry name" value="CAP"/>
    <property type="match status" value="1"/>
</dbReference>
<feature type="domain" description="SCP" evidence="7">
    <location>
        <begin position="27"/>
        <end position="160"/>
    </location>
</feature>
<evidence type="ECO:0000259" key="7">
    <source>
        <dbReference type="SMART" id="SM00198"/>
    </source>
</evidence>
<dbReference type="EMBL" id="HQ698941">
    <property type="protein sequence ID" value="AEJ88253.1"/>
    <property type="molecule type" value="mRNA"/>
</dbReference>
<feature type="signal peptide" evidence="6">
    <location>
        <begin position="1"/>
        <end position="25"/>
    </location>
</feature>
<protein>
    <submittedName>
        <fullName evidence="8">Putative pathogenesis-related protein 1</fullName>
    </submittedName>
</protein>
<name>G0YKG1_WOLAU</name>
<dbReference type="GO" id="GO:0005576">
    <property type="term" value="C:extracellular region"/>
    <property type="evidence" value="ECO:0007669"/>
    <property type="project" value="InterPro"/>
</dbReference>
<evidence type="ECO:0000256" key="6">
    <source>
        <dbReference type="SAM" id="SignalP"/>
    </source>
</evidence>
<evidence type="ECO:0000256" key="2">
    <source>
        <dbReference type="ARBA" id="ARBA00009923"/>
    </source>
</evidence>
<dbReference type="GO" id="GO:0098542">
    <property type="term" value="P:defense response to other organism"/>
    <property type="evidence" value="ECO:0007669"/>
    <property type="project" value="UniProtKB-ARBA"/>
</dbReference>
<dbReference type="Pfam" id="PF00188">
    <property type="entry name" value="CAP"/>
    <property type="match status" value="1"/>
</dbReference>
<evidence type="ECO:0000256" key="4">
    <source>
        <dbReference type="ARBA" id="ARBA00023157"/>
    </source>
</evidence>
<evidence type="ECO:0000313" key="8">
    <source>
        <dbReference type="EMBL" id="AEJ88253.1"/>
    </source>
</evidence>
<dbReference type="InterPro" id="IPR002413">
    <property type="entry name" value="V5_allergen-like"/>
</dbReference>
<dbReference type="PRINTS" id="PR00838">
    <property type="entry name" value="V5ALLERGEN"/>
</dbReference>
<dbReference type="SUPFAM" id="SSF55797">
    <property type="entry name" value="PR-1-like"/>
    <property type="match status" value="1"/>
</dbReference>
<keyword evidence="5" id="KW-0568">Pathogenesis-related protein</keyword>
<dbReference type="InterPro" id="IPR014044">
    <property type="entry name" value="CAP_dom"/>
</dbReference>
<reference evidence="8" key="1">
    <citation type="submission" date="2010-12" db="EMBL/GenBank/DDBJ databases">
        <authorList>
            <person name="Shah S."/>
            <person name="Mellors G."/>
            <person name="Mead J."/>
        </authorList>
    </citation>
    <scope>NUCLEOTIDE SEQUENCE</scope>
</reference>
<dbReference type="PRINTS" id="PR00837">
    <property type="entry name" value="V5TPXLIKE"/>
</dbReference>
<sequence>MAARRLPLALAACVLAFAAACSVQAQNTPQDYLAAHNAARAAVGVGPMVWDAQVAAYAQSYANQRRADCRLVHSTGSNYGENLFWGSGKEWTAREAVQSWVNERKDYNYATNTCTPGRVCGHYTQVVWRNSVRLGCARVRCNSGAILITCNYSPPGNYVGQRPY</sequence>
<dbReference type="InterPro" id="IPR001283">
    <property type="entry name" value="CRISP-related"/>
</dbReference>
<dbReference type="PROSITE" id="PS01010">
    <property type="entry name" value="CRISP_2"/>
    <property type="match status" value="1"/>
</dbReference>
<dbReference type="PANTHER" id="PTHR10334">
    <property type="entry name" value="CYSTEINE-RICH SECRETORY PROTEIN-RELATED"/>
    <property type="match status" value="1"/>
</dbReference>
<comment type="function">
    <text evidence="1">Probably involved in the defense reaction of plants against pathogens.</text>
</comment>
<keyword evidence="3 6" id="KW-0732">Signal</keyword>
<dbReference type="AlphaFoldDB" id="G0YKG1"/>
<dbReference type="InterPro" id="IPR035940">
    <property type="entry name" value="CAP_sf"/>
</dbReference>
<dbReference type="FunFam" id="3.40.33.10:FF:000006">
    <property type="entry name" value="Putative pathogenesis-related protein 1"/>
    <property type="match status" value="1"/>
</dbReference>
<evidence type="ECO:0000256" key="3">
    <source>
        <dbReference type="ARBA" id="ARBA00022729"/>
    </source>
</evidence>
<evidence type="ECO:0000256" key="1">
    <source>
        <dbReference type="ARBA" id="ARBA00003143"/>
    </source>
</evidence>
<keyword evidence="4" id="KW-1015">Disulfide bond</keyword>
<dbReference type="SMART" id="SM00198">
    <property type="entry name" value="SCP"/>
    <property type="match status" value="1"/>
</dbReference>
<keyword evidence="5" id="KW-0611">Plant defense</keyword>
<feature type="chain" id="PRO_5003411579" evidence="6">
    <location>
        <begin position="26"/>
        <end position="164"/>
    </location>
</feature>